<evidence type="ECO:0000313" key="1">
    <source>
        <dbReference type="EMBL" id="XDO97132.1"/>
    </source>
</evidence>
<sequence length="129" mass="14083">MLDQAGLVTAAARCCRSARDERQPTQHRLYALLQPLDAELLARVFDSLMTLCESAMNHSFETGVDAAVSADKSLLLGLLDKTGRRDACIDCPEGAAIALNCAICSTRIMMTLDYLTARAIRPLQSQREP</sequence>
<dbReference type="RefSeq" id="WP_369060144.1">
    <property type="nucleotide sequence ID" value="NZ_CP158375.1"/>
</dbReference>
<proteinExistence type="predicted"/>
<dbReference type="EMBL" id="CP158375">
    <property type="protein sequence ID" value="XDO97132.1"/>
    <property type="molecule type" value="Genomic_DNA"/>
</dbReference>
<gene>
    <name evidence="1" type="ORF">ABOZ73_01515</name>
</gene>
<organism evidence="1">
    <name type="scientific">Caulobacter sp. 73W</name>
    <dbReference type="NCBI Taxonomy" id="3161137"/>
    <lineage>
        <taxon>Bacteria</taxon>
        <taxon>Pseudomonadati</taxon>
        <taxon>Pseudomonadota</taxon>
        <taxon>Alphaproteobacteria</taxon>
        <taxon>Caulobacterales</taxon>
        <taxon>Caulobacteraceae</taxon>
        <taxon>Caulobacter</taxon>
    </lineage>
</organism>
<accession>A0AB39KU62</accession>
<dbReference type="AlphaFoldDB" id="A0AB39KU62"/>
<reference evidence="1" key="1">
    <citation type="submission" date="2024-06" db="EMBL/GenBank/DDBJ databases">
        <title>Caulobacter inopinatus, sp. nov.</title>
        <authorList>
            <person name="Donachie S.P."/>
        </authorList>
    </citation>
    <scope>NUCLEOTIDE SEQUENCE</scope>
    <source>
        <strain evidence="1">73W</strain>
    </source>
</reference>
<name>A0AB39KU62_9CAUL</name>
<protein>
    <submittedName>
        <fullName evidence="1">Uncharacterized protein</fullName>
    </submittedName>
</protein>